<name>A0A4Y2RLG6_ARAVE</name>
<accession>A0A4Y2RLG6</accession>
<dbReference type="AlphaFoldDB" id="A0A4Y2RLG6"/>
<organism evidence="1 2">
    <name type="scientific">Araneus ventricosus</name>
    <name type="common">Orbweaver spider</name>
    <name type="synonym">Epeira ventricosa</name>
    <dbReference type="NCBI Taxonomy" id="182803"/>
    <lineage>
        <taxon>Eukaryota</taxon>
        <taxon>Metazoa</taxon>
        <taxon>Ecdysozoa</taxon>
        <taxon>Arthropoda</taxon>
        <taxon>Chelicerata</taxon>
        <taxon>Arachnida</taxon>
        <taxon>Araneae</taxon>
        <taxon>Araneomorphae</taxon>
        <taxon>Entelegynae</taxon>
        <taxon>Araneoidea</taxon>
        <taxon>Araneidae</taxon>
        <taxon>Araneus</taxon>
    </lineage>
</organism>
<dbReference type="EMBL" id="BGPR01017314">
    <property type="protein sequence ID" value="GBN75745.1"/>
    <property type="molecule type" value="Genomic_DNA"/>
</dbReference>
<comment type="caution">
    <text evidence="1">The sequence shown here is derived from an EMBL/GenBank/DDBJ whole genome shotgun (WGS) entry which is preliminary data.</text>
</comment>
<sequence>RIKSVIRKGAESLKVKVPASITINCLMELFEQQLFSMTFNIWNDIKKVRHNTCDSSAYHALVDSTNGLQMTSLSSTNAAEEDFEHKKL</sequence>
<feature type="non-terminal residue" evidence="1">
    <location>
        <position position="1"/>
    </location>
</feature>
<gene>
    <name evidence="1" type="ORF">AVEN_156007_1</name>
</gene>
<keyword evidence="2" id="KW-1185">Reference proteome</keyword>
<evidence type="ECO:0000313" key="1">
    <source>
        <dbReference type="EMBL" id="GBN75745.1"/>
    </source>
</evidence>
<reference evidence="1 2" key="1">
    <citation type="journal article" date="2019" name="Sci. Rep.">
        <title>Orb-weaving spider Araneus ventricosus genome elucidates the spidroin gene catalogue.</title>
        <authorList>
            <person name="Kono N."/>
            <person name="Nakamura H."/>
            <person name="Ohtoshi R."/>
            <person name="Moran D.A.P."/>
            <person name="Shinohara A."/>
            <person name="Yoshida Y."/>
            <person name="Fujiwara M."/>
            <person name="Mori M."/>
            <person name="Tomita M."/>
            <person name="Arakawa K."/>
        </authorList>
    </citation>
    <scope>NUCLEOTIDE SEQUENCE [LARGE SCALE GENOMIC DNA]</scope>
</reference>
<dbReference type="Proteomes" id="UP000499080">
    <property type="component" value="Unassembled WGS sequence"/>
</dbReference>
<evidence type="ECO:0000313" key="2">
    <source>
        <dbReference type="Proteomes" id="UP000499080"/>
    </source>
</evidence>
<proteinExistence type="predicted"/>
<protein>
    <submittedName>
        <fullName evidence="1">Uncharacterized protein</fullName>
    </submittedName>
</protein>